<dbReference type="SUPFAM" id="SSF48317">
    <property type="entry name" value="Acid phosphatase/Vanadium-dependent haloperoxidase"/>
    <property type="match status" value="1"/>
</dbReference>
<evidence type="ECO:0000256" key="3">
    <source>
        <dbReference type="ARBA" id="ARBA00022692"/>
    </source>
</evidence>
<dbReference type="Proteomes" id="UP001501285">
    <property type="component" value="Unassembled WGS sequence"/>
</dbReference>
<feature type="transmembrane region" description="Helical" evidence="7">
    <location>
        <begin position="61"/>
        <end position="85"/>
    </location>
</feature>
<protein>
    <submittedName>
        <fullName evidence="9">Phosphatase PAP2 family protein</fullName>
    </submittedName>
</protein>
<dbReference type="InterPro" id="IPR000326">
    <property type="entry name" value="PAP2/HPO"/>
</dbReference>
<feature type="transmembrane region" description="Helical" evidence="7">
    <location>
        <begin position="155"/>
        <end position="173"/>
    </location>
</feature>
<evidence type="ECO:0000256" key="7">
    <source>
        <dbReference type="SAM" id="Phobius"/>
    </source>
</evidence>
<sequence>MTAPADANQTLFSQVNDVARHTPWLHGLATGYAEYGVLLFGALVLLAVWQGRHAPHAKLAAALWAGIATVLAVGVNQPVVSMVAEPRPYQTHPSILVLVARSTDWSFPSDHSVMAGACAVGLLIFSRRLGAVAAVAALLMAATRVYVGAHYPFDVLVGLLLGAVVAGAGWLLLRTPLVLAVLRARTITPLRAWCEPRPGI</sequence>
<name>A0ABN2TY85_9MICO</name>
<keyword evidence="3 7" id="KW-0812">Transmembrane</keyword>
<keyword evidence="5 7" id="KW-1133">Transmembrane helix</keyword>
<proteinExistence type="predicted"/>
<feature type="domain" description="Phosphatidic acid phosphatase type 2/haloperoxidase" evidence="8">
    <location>
        <begin position="65"/>
        <end position="170"/>
    </location>
</feature>
<keyword evidence="10" id="KW-1185">Reference proteome</keyword>
<feature type="transmembrane region" description="Helical" evidence="7">
    <location>
        <begin position="32"/>
        <end position="49"/>
    </location>
</feature>
<evidence type="ECO:0000256" key="2">
    <source>
        <dbReference type="ARBA" id="ARBA00022475"/>
    </source>
</evidence>
<evidence type="ECO:0000256" key="4">
    <source>
        <dbReference type="ARBA" id="ARBA00022801"/>
    </source>
</evidence>
<dbReference type="PANTHER" id="PTHR14969">
    <property type="entry name" value="SPHINGOSINE-1-PHOSPHATE PHOSPHOHYDROLASE"/>
    <property type="match status" value="1"/>
</dbReference>
<keyword evidence="2" id="KW-1003">Cell membrane</keyword>
<reference evidence="9 10" key="1">
    <citation type="journal article" date="2019" name="Int. J. Syst. Evol. Microbiol.">
        <title>The Global Catalogue of Microorganisms (GCM) 10K type strain sequencing project: providing services to taxonomists for standard genome sequencing and annotation.</title>
        <authorList>
            <consortium name="The Broad Institute Genomics Platform"/>
            <consortium name="The Broad Institute Genome Sequencing Center for Infectious Disease"/>
            <person name="Wu L."/>
            <person name="Ma J."/>
        </authorList>
    </citation>
    <scope>NUCLEOTIDE SEQUENCE [LARGE SCALE GENOMIC DNA]</scope>
    <source>
        <strain evidence="9 10">JCM 14283</strain>
    </source>
</reference>
<comment type="subcellular location">
    <subcellularLocation>
        <location evidence="1">Cell membrane</location>
        <topology evidence="1">Multi-pass membrane protein</topology>
    </subcellularLocation>
</comment>
<evidence type="ECO:0000256" key="1">
    <source>
        <dbReference type="ARBA" id="ARBA00004651"/>
    </source>
</evidence>
<evidence type="ECO:0000259" key="8">
    <source>
        <dbReference type="SMART" id="SM00014"/>
    </source>
</evidence>
<dbReference type="PANTHER" id="PTHR14969:SF62">
    <property type="entry name" value="DECAPRENYLPHOSPHORYL-5-PHOSPHORIBOSE PHOSPHATASE RV3807C-RELATED"/>
    <property type="match status" value="1"/>
</dbReference>
<dbReference type="Pfam" id="PF01569">
    <property type="entry name" value="PAP2"/>
    <property type="match status" value="1"/>
</dbReference>
<evidence type="ECO:0000256" key="6">
    <source>
        <dbReference type="ARBA" id="ARBA00023136"/>
    </source>
</evidence>
<keyword evidence="4" id="KW-0378">Hydrolase</keyword>
<dbReference type="Gene3D" id="1.20.144.10">
    <property type="entry name" value="Phosphatidic acid phosphatase type 2/haloperoxidase"/>
    <property type="match status" value="1"/>
</dbReference>
<accession>A0ABN2TY85</accession>
<organism evidence="9 10">
    <name type="scientific">Terrabacter terrae</name>
    <dbReference type="NCBI Taxonomy" id="318434"/>
    <lineage>
        <taxon>Bacteria</taxon>
        <taxon>Bacillati</taxon>
        <taxon>Actinomycetota</taxon>
        <taxon>Actinomycetes</taxon>
        <taxon>Micrococcales</taxon>
        <taxon>Intrasporangiaceae</taxon>
        <taxon>Terrabacter</taxon>
    </lineage>
</organism>
<dbReference type="RefSeq" id="WP_343989055.1">
    <property type="nucleotide sequence ID" value="NZ_BAAANB010000003.1"/>
</dbReference>
<evidence type="ECO:0000313" key="9">
    <source>
        <dbReference type="EMBL" id="GAA2024236.1"/>
    </source>
</evidence>
<gene>
    <name evidence="9" type="ORF">GCM10009740_12190</name>
</gene>
<keyword evidence="6 7" id="KW-0472">Membrane</keyword>
<evidence type="ECO:0000313" key="10">
    <source>
        <dbReference type="Proteomes" id="UP001501285"/>
    </source>
</evidence>
<dbReference type="InterPro" id="IPR036938">
    <property type="entry name" value="PAP2/HPO_sf"/>
</dbReference>
<dbReference type="EMBL" id="BAAANB010000003">
    <property type="protein sequence ID" value="GAA2024236.1"/>
    <property type="molecule type" value="Genomic_DNA"/>
</dbReference>
<feature type="transmembrane region" description="Helical" evidence="7">
    <location>
        <begin position="132"/>
        <end position="149"/>
    </location>
</feature>
<evidence type="ECO:0000256" key="5">
    <source>
        <dbReference type="ARBA" id="ARBA00022989"/>
    </source>
</evidence>
<dbReference type="SMART" id="SM00014">
    <property type="entry name" value="acidPPc"/>
    <property type="match status" value="1"/>
</dbReference>
<comment type="caution">
    <text evidence="9">The sequence shown here is derived from an EMBL/GenBank/DDBJ whole genome shotgun (WGS) entry which is preliminary data.</text>
</comment>